<reference evidence="1 2" key="1">
    <citation type="submission" date="2020-08" db="EMBL/GenBank/DDBJ databases">
        <title>Sequencing the genomes of 1000 actinobacteria strains.</title>
        <authorList>
            <person name="Klenk H.-P."/>
        </authorList>
    </citation>
    <scope>NUCLEOTIDE SEQUENCE [LARGE SCALE GENOMIC DNA]</scope>
    <source>
        <strain evidence="1 2">DSM 22242</strain>
    </source>
</reference>
<dbReference type="EMBL" id="JACHYA010000005">
    <property type="protein sequence ID" value="MBB3171785.1"/>
    <property type="molecule type" value="Genomic_DNA"/>
</dbReference>
<proteinExistence type="predicted"/>
<sequence>MKQIEWNGRRYVSMTALATKLGVHRSSVSRAAKYGELLRGHQVLLDAGNGGLEWKQLR</sequence>
<name>A0A7W5D310_9ACTN</name>
<dbReference type="AlphaFoldDB" id="A0A7W5D310"/>
<dbReference type="Proteomes" id="UP000530850">
    <property type="component" value="Unassembled WGS sequence"/>
</dbReference>
<dbReference type="GeneID" id="93357717"/>
<gene>
    <name evidence="1" type="ORF">FHR31_001611</name>
</gene>
<comment type="caution">
    <text evidence="1">The sequence shown here is derived from an EMBL/GenBank/DDBJ whole genome shotgun (WGS) entry which is preliminary data.</text>
</comment>
<organism evidence="1 2">
    <name type="scientific">Parvibacter caecicola</name>
    <dbReference type="NCBI Taxonomy" id="747645"/>
    <lineage>
        <taxon>Bacteria</taxon>
        <taxon>Bacillati</taxon>
        <taxon>Actinomycetota</taxon>
        <taxon>Coriobacteriia</taxon>
        <taxon>Coriobacteriales</taxon>
        <taxon>Coriobacteriaceae</taxon>
        <taxon>Parvibacter</taxon>
    </lineage>
</organism>
<evidence type="ECO:0000313" key="2">
    <source>
        <dbReference type="Proteomes" id="UP000530850"/>
    </source>
</evidence>
<dbReference type="RefSeq" id="WP_161555312.1">
    <property type="nucleotide sequence ID" value="NZ_JANJZF010000001.1"/>
</dbReference>
<accession>A0A7W5D310</accession>
<evidence type="ECO:0000313" key="1">
    <source>
        <dbReference type="EMBL" id="MBB3171785.1"/>
    </source>
</evidence>
<protein>
    <submittedName>
        <fullName evidence="1">IS30 family transposase</fullName>
    </submittedName>
</protein>